<dbReference type="OrthoDB" id="7838311at2"/>
<keyword evidence="1" id="KW-0732">Signal</keyword>
<dbReference type="Proteomes" id="UP000203589">
    <property type="component" value="Chromosome"/>
</dbReference>
<name>A0A222E1P8_9RHOB</name>
<dbReference type="Gene3D" id="2.30.30.40">
    <property type="entry name" value="SH3 Domains"/>
    <property type="match status" value="1"/>
</dbReference>
<evidence type="ECO:0000313" key="3">
    <source>
        <dbReference type="Proteomes" id="UP000203589"/>
    </source>
</evidence>
<keyword evidence="3" id="KW-1185">Reference proteome</keyword>
<dbReference type="KEGG" id="aht:ANTHELSMS3_01166"/>
<evidence type="ECO:0000313" key="2">
    <source>
        <dbReference type="EMBL" id="ASP19881.1"/>
    </source>
</evidence>
<dbReference type="SUPFAM" id="SSF52096">
    <property type="entry name" value="ClpP/crotonase"/>
    <property type="match status" value="1"/>
</dbReference>
<dbReference type="InterPro" id="IPR029045">
    <property type="entry name" value="ClpP/crotonase-like_dom_sf"/>
</dbReference>
<gene>
    <name evidence="2" type="ORF">ANTHELSMS3_01166</name>
</gene>
<accession>A0A222E1P8</accession>
<protein>
    <submittedName>
        <fullName evidence="2">Bacterial SH3 domain protein</fullName>
    </submittedName>
</protein>
<proteinExistence type="predicted"/>
<dbReference type="AlphaFoldDB" id="A0A222E1P8"/>
<feature type="signal peptide" evidence="1">
    <location>
        <begin position="1"/>
        <end position="23"/>
    </location>
</feature>
<organism evidence="2 3">
    <name type="scientific">Antarctobacter heliothermus</name>
    <dbReference type="NCBI Taxonomy" id="74033"/>
    <lineage>
        <taxon>Bacteria</taxon>
        <taxon>Pseudomonadati</taxon>
        <taxon>Pseudomonadota</taxon>
        <taxon>Alphaproteobacteria</taxon>
        <taxon>Rhodobacterales</taxon>
        <taxon>Roseobacteraceae</taxon>
        <taxon>Antarctobacter</taxon>
    </lineage>
</organism>
<feature type="chain" id="PRO_5012555930" evidence="1">
    <location>
        <begin position="24"/>
        <end position="474"/>
    </location>
</feature>
<sequence length="474" mass="50681">MVQGLWRLALAAVLGGVAGAGHAAEIMLSDGQSMGCQLRIDGPIATGDADRLDEALRDLPFPEGTSPVGQRVCLNSTGGSLVEAVRMGDLIAERFMGTAVPEAATCEGACALVFLGGRFAHPEADGDFIPDRVLHPRGTLGFHAPPLVIEDRAYGLDEINHAYSAALGSMGEILRLRSDHAAEIPDSLFLTILNTPATDMTYVETVEQAARWQIEVAPVALTAEDIGAALRHACLNADGGMLDQRPSDSYLYGSANLPFTYANLGADHAQVTSRGGFRAEDVANCDMTLRADGDPLDRIGYVTFEGGGANEDSHRDVYPYMFHDPRLPLSALPVARGAAETGEQIFFAAIQAAAREELSEVEIKSCWLLSPEARIVNVNDYVNLRDGPGFEAELLRKVPLGEKVRVIATQDLRTPGTGEQARSCLTACNDLAADSSDADLRARVDRCIAGNVFWYEIRDGSGTAGYVSRKFLGD</sequence>
<evidence type="ECO:0000256" key="1">
    <source>
        <dbReference type="SAM" id="SignalP"/>
    </source>
</evidence>
<reference evidence="2 3" key="1">
    <citation type="submission" date="2017-07" db="EMBL/GenBank/DDBJ databases">
        <title>Genome Sequence of Antarctobacter heliothermus Strain SMS3 Isolated from a culture of the Diatom Skeletonema marinoi.</title>
        <authorList>
            <person name="Topel M."/>
            <person name="Pinder M.I.M."/>
            <person name="Johansson O.N."/>
            <person name="Kourtchenko O."/>
            <person name="Godhe A."/>
            <person name="Clarke A.K."/>
        </authorList>
    </citation>
    <scope>NUCLEOTIDE SEQUENCE [LARGE SCALE GENOMIC DNA]</scope>
    <source>
        <strain evidence="2 3">SMS3</strain>
    </source>
</reference>
<dbReference type="RefSeq" id="WP_094034058.1">
    <property type="nucleotide sequence ID" value="NZ_CP022540.1"/>
</dbReference>
<dbReference type="EMBL" id="CP022540">
    <property type="protein sequence ID" value="ASP19881.1"/>
    <property type="molecule type" value="Genomic_DNA"/>
</dbReference>